<evidence type="ECO:0000256" key="6">
    <source>
        <dbReference type="ARBA" id="ARBA00024915"/>
    </source>
</evidence>
<dbReference type="GO" id="GO:0006391">
    <property type="term" value="P:transcription initiation at mitochondrial promoter"/>
    <property type="evidence" value="ECO:0007669"/>
    <property type="project" value="TreeGrafter"/>
</dbReference>
<evidence type="ECO:0000313" key="9">
    <source>
        <dbReference type="Proteomes" id="UP001056012"/>
    </source>
</evidence>
<keyword evidence="7" id="KW-0698">rRNA processing</keyword>
<dbReference type="InterPro" id="IPR023165">
    <property type="entry name" value="rRNA_Ade_diMease-like_C"/>
</dbReference>
<reference evidence="8" key="1">
    <citation type="submission" date="2021-12" db="EMBL/GenBank/DDBJ databases">
        <title>Curvularia clavata genome.</title>
        <authorList>
            <person name="Cao Y."/>
        </authorList>
    </citation>
    <scope>NUCLEOTIDE SEQUENCE</scope>
    <source>
        <strain evidence="8">Yc1106</strain>
    </source>
</reference>
<evidence type="ECO:0000256" key="1">
    <source>
        <dbReference type="ARBA" id="ARBA00004173"/>
    </source>
</evidence>
<comment type="subcellular location">
    <subcellularLocation>
        <location evidence="1">Mitochondrion</location>
    </subcellularLocation>
</comment>
<dbReference type="GO" id="GO:0005759">
    <property type="term" value="C:mitochondrial matrix"/>
    <property type="evidence" value="ECO:0007669"/>
    <property type="project" value="TreeGrafter"/>
</dbReference>
<dbReference type="Proteomes" id="UP001056012">
    <property type="component" value="Chromosome 1"/>
</dbReference>
<gene>
    <name evidence="8" type="ORF">yc1106_00611</name>
</gene>
<dbReference type="EC" id="2.1.1.-" evidence="7"/>
<evidence type="ECO:0000256" key="7">
    <source>
        <dbReference type="RuleBase" id="RU362106"/>
    </source>
</evidence>
<keyword evidence="4 7" id="KW-0949">S-adenosyl-L-methionine</keyword>
<dbReference type="EMBL" id="CP089274">
    <property type="protein sequence ID" value="USP73337.1"/>
    <property type="molecule type" value="Genomic_DNA"/>
</dbReference>
<evidence type="ECO:0000256" key="3">
    <source>
        <dbReference type="ARBA" id="ARBA00022679"/>
    </source>
</evidence>
<evidence type="ECO:0000313" key="8">
    <source>
        <dbReference type="EMBL" id="USP73337.1"/>
    </source>
</evidence>
<evidence type="ECO:0000256" key="4">
    <source>
        <dbReference type="ARBA" id="ARBA00022691"/>
    </source>
</evidence>
<dbReference type="GO" id="GO:0034246">
    <property type="term" value="F:mitochondrial transcription factor activity"/>
    <property type="evidence" value="ECO:0007669"/>
    <property type="project" value="TreeGrafter"/>
</dbReference>
<dbReference type="Gene3D" id="3.40.50.150">
    <property type="entry name" value="Vaccinia Virus protein VP39"/>
    <property type="match status" value="1"/>
</dbReference>
<keyword evidence="3 7" id="KW-0808">Transferase</keyword>
<comment type="function">
    <text evidence="6">Mitochondrial transcription factor that confers selective promoter recognition on the core subunit of the yeast mitochondrial RNA polymerase. Interacts with DNA in a non-specific manner.</text>
</comment>
<comment type="similarity">
    <text evidence="7">Belongs to the class I-like SAM-binding methyltransferase superfamily. rRNA adenine N(6)-methyltransferase family.</text>
</comment>
<dbReference type="GO" id="GO:0034245">
    <property type="term" value="C:mitochondrial DNA-directed RNA polymerase complex"/>
    <property type="evidence" value="ECO:0007669"/>
    <property type="project" value="TreeGrafter"/>
</dbReference>
<keyword evidence="5" id="KW-0694">RNA-binding</keyword>
<keyword evidence="9" id="KW-1185">Reference proteome</keyword>
<dbReference type="AlphaFoldDB" id="A0A9Q8Z0C8"/>
<dbReference type="SUPFAM" id="SSF53335">
    <property type="entry name" value="S-adenosyl-L-methionine-dependent methyltransferases"/>
    <property type="match status" value="1"/>
</dbReference>
<dbReference type="InterPro" id="IPR029063">
    <property type="entry name" value="SAM-dependent_MTases_sf"/>
</dbReference>
<accession>A0A9Q8Z0C8</accession>
<name>A0A9Q8Z0C8_CURCL</name>
<keyword evidence="2 7" id="KW-0489">Methyltransferase</keyword>
<proteinExistence type="inferred from homology"/>
<dbReference type="OrthoDB" id="16079at2759"/>
<dbReference type="Pfam" id="PF00398">
    <property type="entry name" value="RrnaAD"/>
    <property type="match status" value="1"/>
</dbReference>
<evidence type="ECO:0000256" key="2">
    <source>
        <dbReference type="ARBA" id="ARBA00022603"/>
    </source>
</evidence>
<sequence>MIRIRPTISRNIWRPNAAFLQLSQTRFATIRHGGKTGRPKGATSYWSEEKLAVDEKYPLSLTMKKVIHPSFETKVKRRRGANVGGSAMAGGVHVRAQITGADGLYADDVIKYADHTLQKHKGCDILDINPGAGLWSQKLHEYLKPRSHVLLEPRLDKFKDFLDPLLNARGSKYSLISKDPTDLQTYRDIVADGVFPHQTIRDPRDPKAQEPNNTMLVTGSLIWDPSLPGLGFDSMAKQLHYHLGTAARGNELFHAYGLVRSLFWMLQEDFGPTMADSISTMYKTNRFTEMSQNINVIVTGEQTPRKLGKGSSGREPQYAIESIVRALKRGKEKGIELPSHRRDYIHDFAADIERMSEGTGITRSAEINSYLHDQQLAGKQTTGLLSEGLIEHYETEKTLREQYPDVKIPTGTSIVDAKSRKGIVSDKHPGKEPIRKYISDCAPTNFTQRLKTQIEAIADIGEALYNLEGKILSMEDGPKKDAAMSELEKLDASWEKENEKLPQNYHRAPATELDDRLALRAPPSPRIQWDSRPFEPLVMRTNEFWPTNRVSLVSTEPIPQPNTTYPDHYEWLQDFIHGLYANPSDSIIEALDKMQHGLSDLIEECPSLKDPKKGGRLQMKHLRVRLLTPEMIEELLDAYRNWPFKAPGSDHSKYFRHKNSAHLFSSKLTNMA</sequence>
<protein>
    <recommendedName>
        <fullName evidence="7">rRNA adenine N(6)-methyltransferase</fullName>
        <ecNumber evidence="7">2.1.1.-</ecNumber>
    </recommendedName>
</protein>
<dbReference type="PANTHER" id="PTHR11727">
    <property type="entry name" value="DIMETHYLADENOSINE TRANSFERASE"/>
    <property type="match status" value="1"/>
</dbReference>
<dbReference type="GO" id="GO:0032259">
    <property type="term" value="P:methylation"/>
    <property type="evidence" value="ECO:0007669"/>
    <property type="project" value="UniProtKB-KW"/>
</dbReference>
<dbReference type="GO" id="GO:0008168">
    <property type="term" value="F:methyltransferase activity"/>
    <property type="evidence" value="ECO:0007669"/>
    <property type="project" value="UniProtKB-KW"/>
</dbReference>
<dbReference type="GO" id="GO:0003723">
    <property type="term" value="F:RNA binding"/>
    <property type="evidence" value="ECO:0007669"/>
    <property type="project" value="UniProtKB-KW"/>
</dbReference>
<dbReference type="PANTHER" id="PTHR11727:SF17">
    <property type="entry name" value="DIMETHYLADENOSINE TRANSFERASE 1, MITOCHONDRIAL"/>
    <property type="match status" value="1"/>
</dbReference>
<dbReference type="InterPro" id="IPR001737">
    <property type="entry name" value="KsgA/Erm"/>
</dbReference>
<dbReference type="Gene3D" id="1.10.8.100">
    <property type="entry name" value="Ribosomal RNA adenine dimethylase-like, domain 2"/>
    <property type="match status" value="1"/>
</dbReference>
<dbReference type="VEuPathDB" id="FungiDB:yc1106_00611"/>
<evidence type="ECO:0000256" key="5">
    <source>
        <dbReference type="ARBA" id="ARBA00022884"/>
    </source>
</evidence>
<organism evidence="8 9">
    <name type="scientific">Curvularia clavata</name>
    <dbReference type="NCBI Taxonomy" id="95742"/>
    <lineage>
        <taxon>Eukaryota</taxon>
        <taxon>Fungi</taxon>
        <taxon>Dikarya</taxon>
        <taxon>Ascomycota</taxon>
        <taxon>Pezizomycotina</taxon>
        <taxon>Dothideomycetes</taxon>
        <taxon>Pleosporomycetidae</taxon>
        <taxon>Pleosporales</taxon>
        <taxon>Pleosporineae</taxon>
        <taxon>Pleosporaceae</taxon>
        <taxon>Curvularia</taxon>
    </lineage>
</organism>